<dbReference type="Gene3D" id="1.20.1280.50">
    <property type="match status" value="1"/>
</dbReference>
<dbReference type="AlphaFoldDB" id="A0A2G8JDK5"/>
<dbReference type="InterPro" id="IPR001810">
    <property type="entry name" value="F-box_dom"/>
</dbReference>
<proteinExistence type="predicted"/>
<evidence type="ECO:0000313" key="3">
    <source>
        <dbReference type="EMBL" id="PIK33812.1"/>
    </source>
</evidence>
<keyword evidence="4" id="KW-1185">Reference proteome</keyword>
<protein>
    <recommendedName>
        <fullName evidence="2">F-box domain-containing protein</fullName>
    </recommendedName>
</protein>
<evidence type="ECO:0000313" key="4">
    <source>
        <dbReference type="Proteomes" id="UP000230750"/>
    </source>
</evidence>
<comment type="caution">
    <text evidence="3">The sequence shown here is derived from an EMBL/GenBank/DDBJ whole genome shotgun (WGS) entry which is preliminary data.</text>
</comment>
<dbReference type="STRING" id="307972.A0A2G8JDK5"/>
<feature type="domain" description="F-box" evidence="2">
    <location>
        <begin position="74"/>
        <end position="111"/>
    </location>
</feature>
<sequence length="423" mass="47706">MVVSCLVWYTLFLKRWLTQTPRFSLTGSVSSYEDSSSISVSSLSGLSSSLLEGGTIPSGQCHLDRLSASQRHFILHSVMEFLDIDSKLGCAVVCKEWRSLSRQPSLWRHIILDKRRISSKAITVVSSANLMILIDKSINNSFNLPRELDQFLRTVSSWCLELQTLKLSRIKPQTKRRPGETKEVYQKRTRGILDDGIESLLAASQNNLMIVKITSCQQLLTKKSYLKIAQYCPCLNILKLDDCAIRTEVIRSLAKGCKQLTSLQIVPDAKRDGNKNMTNSNLHFIGSTWYQLKLSLSIGGKNFSKSGLLSVVENCQLLQILELSRAQKVNEDAAKKMCRVGLKELHTFLFTNTIVTPQAILHLYVSCPQLKSIRVYLHLSDVYPGRDNANQYREKFDDAVSELQRLKEHPGLGALLQVRADID</sequence>
<dbReference type="InterPro" id="IPR036047">
    <property type="entry name" value="F-box-like_dom_sf"/>
</dbReference>
<dbReference type="Pfam" id="PF12937">
    <property type="entry name" value="F-box-like"/>
    <property type="match status" value="1"/>
</dbReference>
<dbReference type="OrthoDB" id="6482165at2759"/>
<evidence type="ECO:0000259" key="2">
    <source>
        <dbReference type="Pfam" id="PF12937"/>
    </source>
</evidence>
<dbReference type="InterPro" id="IPR032675">
    <property type="entry name" value="LRR_dom_sf"/>
</dbReference>
<evidence type="ECO:0000256" key="1">
    <source>
        <dbReference type="SAM" id="SignalP"/>
    </source>
</evidence>
<feature type="signal peptide" evidence="1">
    <location>
        <begin position="1"/>
        <end position="18"/>
    </location>
</feature>
<reference evidence="3 4" key="1">
    <citation type="journal article" date="2017" name="PLoS Biol.">
        <title>The sea cucumber genome provides insights into morphological evolution and visceral regeneration.</title>
        <authorList>
            <person name="Zhang X."/>
            <person name="Sun L."/>
            <person name="Yuan J."/>
            <person name="Sun Y."/>
            <person name="Gao Y."/>
            <person name="Zhang L."/>
            <person name="Li S."/>
            <person name="Dai H."/>
            <person name="Hamel J.F."/>
            <person name="Liu C."/>
            <person name="Yu Y."/>
            <person name="Liu S."/>
            <person name="Lin W."/>
            <person name="Guo K."/>
            <person name="Jin S."/>
            <person name="Xu P."/>
            <person name="Storey K.B."/>
            <person name="Huan P."/>
            <person name="Zhang T."/>
            <person name="Zhou Y."/>
            <person name="Zhang J."/>
            <person name="Lin C."/>
            <person name="Li X."/>
            <person name="Xing L."/>
            <person name="Huo D."/>
            <person name="Sun M."/>
            <person name="Wang L."/>
            <person name="Mercier A."/>
            <person name="Li F."/>
            <person name="Yang H."/>
            <person name="Xiang J."/>
        </authorList>
    </citation>
    <scope>NUCLEOTIDE SEQUENCE [LARGE SCALE GENOMIC DNA]</scope>
    <source>
        <strain evidence="3">Shaxun</strain>
        <tissue evidence="3">Muscle</tissue>
    </source>
</reference>
<keyword evidence="1" id="KW-0732">Signal</keyword>
<dbReference type="Proteomes" id="UP000230750">
    <property type="component" value="Unassembled WGS sequence"/>
</dbReference>
<dbReference type="EMBL" id="MRZV01002396">
    <property type="protein sequence ID" value="PIK33812.1"/>
    <property type="molecule type" value="Genomic_DNA"/>
</dbReference>
<dbReference type="Gene3D" id="3.80.10.10">
    <property type="entry name" value="Ribonuclease Inhibitor"/>
    <property type="match status" value="1"/>
</dbReference>
<feature type="chain" id="PRO_5013694752" description="F-box domain-containing protein" evidence="1">
    <location>
        <begin position="19"/>
        <end position="423"/>
    </location>
</feature>
<dbReference type="PANTHER" id="PTHR15739:SF5">
    <property type="entry name" value="LD23158P"/>
    <property type="match status" value="1"/>
</dbReference>
<dbReference type="SUPFAM" id="SSF81383">
    <property type="entry name" value="F-box domain"/>
    <property type="match status" value="1"/>
</dbReference>
<name>A0A2G8JDK5_STIJA</name>
<gene>
    <name evidence="3" type="ORF">BSL78_29374</name>
</gene>
<dbReference type="PANTHER" id="PTHR15739">
    <property type="entry name" value="ZINC FINGER PROTEIN"/>
    <property type="match status" value="1"/>
</dbReference>
<organism evidence="3 4">
    <name type="scientific">Stichopus japonicus</name>
    <name type="common">Sea cucumber</name>
    <dbReference type="NCBI Taxonomy" id="307972"/>
    <lineage>
        <taxon>Eukaryota</taxon>
        <taxon>Metazoa</taxon>
        <taxon>Echinodermata</taxon>
        <taxon>Eleutherozoa</taxon>
        <taxon>Echinozoa</taxon>
        <taxon>Holothuroidea</taxon>
        <taxon>Aspidochirotacea</taxon>
        <taxon>Aspidochirotida</taxon>
        <taxon>Stichopodidae</taxon>
        <taxon>Apostichopus</taxon>
    </lineage>
</organism>
<dbReference type="InterPro" id="IPR052283">
    <property type="entry name" value="GenomicStab_NeuMorph_Reg"/>
</dbReference>
<dbReference type="SUPFAM" id="SSF52047">
    <property type="entry name" value="RNI-like"/>
    <property type="match status" value="1"/>
</dbReference>
<accession>A0A2G8JDK5</accession>